<proteinExistence type="inferred from homology"/>
<comment type="subcellular location">
    <subcellularLocation>
        <location evidence="1">Cell membrane</location>
        <topology evidence="1">Multi-pass membrane protein</topology>
    </subcellularLocation>
</comment>
<name>A0A659QYQ7_SALET</name>
<dbReference type="AlphaFoldDB" id="A0A659QYQ7"/>
<reference evidence="3 4" key="1">
    <citation type="submission" date="2018-03" db="EMBL/GenBank/DDBJ databases">
        <title>Non-Typhoidal Salmonella genome sequencing and assembly.</title>
        <authorList>
            <person name="Matchawe C."/>
        </authorList>
    </citation>
    <scope>NUCLEOTIDE SEQUENCE [LARGE SCALE GENOMIC DNA]</scope>
    <source>
        <strain evidence="3 4">32eva</strain>
    </source>
</reference>
<dbReference type="GO" id="GO:0055085">
    <property type="term" value="P:transmembrane transport"/>
    <property type="evidence" value="ECO:0007669"/>
    <property type="project" value="InterPro"/>
</dbReference>
<keyword evidence="1 2" id="KW-0812">Transmembrane</keyword>
<protein>
    <submittedName>
        <fullName evidence="3">Zinc ABC transporter permease</fullName>
    </submittedName>
</protein>
<dbReference type="GO" id="GO:0043190">
    <property type="term" value="C:ATP-binding cassette (ABC) transporter complex"/>
    <property type="evidence" value="ECO:0007669"/>
    <property type="project" value="InterPro"/>
</dbReference>
<dbReference type="EMBL" id="PYKF01000015">
    <property type="protein sequence ID" value="TGC93713.1"/>
    <property type="molecule type" value="Genomic_DNA"/>
</dbReference>
<keyword evidence="1" id="KW-0813">Transport</keyword>
<evidence type="ECO:0000313" key="3">
    <source>
        <dbReference type="EMBL" id="TGC93713.1"/>
    </source>
</evidence>
<evidence type="ECO:0000256" key="2">
    <source>
        <dbReference type="SAM" id="Phobius"/>
    </source>
</evidence>
<dbReference type="Pfam" id="PF00950">
    <property type="entry name" value="ABC-3"/>
    <property type="match status" value="1"/>
</dbReference>
<accession>A0A659QYQ7</accession>
<dbReference type="Proteomes" id="UP000297749">
    <property type="component" value="Unassembled WGS sequence"/>
</dbReference>
<keyword evidence="2" id="KW-0472">Membrane</keyword>
<keyword evidence="2" id="KW-1133">Transmembrane helix</keyword>
<feature type="non-terminal residue" evidence="3">
    <location>
        <position position="1"/>
    </location>
</feature>
<feature type="transmembrane region" description="Helical" evidence="2">
    <location>
        <begin position="6"/>
        <end position="24"/>
    </location>
</feature>
<gene>
    <name evidence="3" type="primary">znuB</name>
    <name evidence="3" type="synonym">yebI</name>
    <name evidence="3" type="ORF">C9F04_00175</name>
</gene>
<evidence type="ECO:0000313" key="4">
    <source>
        <dbReference type="Proteomes" id="UP000297749"/>
    </source>
</evidence>
<evidence type="ECO:0000256" key="1">
    <source>
        <dbReference type="RuleBase" id="RU003943"/>
    </source>
</evidence>
<dbReference type="InterPro" id="IPR001626">
    <property type="entry name" value="ABC_TroCD"/>
</dbReference>
<sequence length="29" mass="3108">AFYDTPAGPSVVLCAALLFIFSMMKKQAS</sequence>
<comment type="similarity">
    <text evidence="1">Belongs to the ABC-3 integral membrane protein family.</text>
</comment>
<comment type="caution">
    <text evidence="3">The sequence shown here is derived from an EMBL/GenBank/DDBJ whole genome shotgun (WGS) entry which is preliminary data.</text>
</comment>
<organism evidence="3 4">
    <name type="scientific">Salmonella enterica subsp. enterica serovar Wilhelmsburg</name>
    <dbReference type="NCBI Taxonomy" id="1960126"/>
    <lineage>
        <taxon>Bacteria</taxon>
        <taxon>Pseudomonadati</taxon>
        <taxon>Pseudomonadota</taxon>
        <taxon>Gammaproteobacteria</taxon>
        <taxon>Enterobacterales</taxon>
        <taxon>Enterobacteriaceae</taxon>
        <taxon>Salmonella</taxon>
    </lineage>
</organism>